<dbReference type="Proteomes" id="UP000243499">
    <property type="component" value="Chromosome 3"/>
</dbReference>
<sequence>MMDGLAPLRFVIAALLTARAFVFFSVLHLVPLEGIAFTKFYLEHGWSNNFCFYL</sequence>
<dbReference type="Gramene" id="PVH62033">
    <property type="protein sequence ID" value="PVH62033"/>
    <property type="gene ID" value="PAHAL_3G188900"/>
</dbReference>
<reference evidence="1" key="1">
    <citation type="submission" date="2018-04" db="EMBL/GenBank/DDBJ databases">
        <title>WGS assembly of Panicum hallii.</title>
        <authorList>
            <person name="Lovell J."/>
            <person name="Jenkins J."/>
            <person name="Lowry D."/>
            <person name="Mamidi S."/>
            <person name="Sreedasyam A."/>
            <person name="Weng X."/>
            <person name="Barry K."/>
            <person name="Bonette J."/>
            <person name="Campitelli B."/>
            <person name="Daum C."/>
            <person name="Gordon S."/>
            <person name="Gould B."/>
            <person name="Lipzen A."/>
            <person name="Macqueen A."/>
            <person name="Palacio-Mejia J."/>
            <person name="Plott C."/>
            <person name="Shakirov E."/>
            <person name="Shu S."/>
            <person name="Yoshinaga Y."/>
            <person name="Zane M."/>
            <person name="Rokhsar D."/>
            <person name="Grimwood J."/>
            <person name="Schmutz J."/>
            <person name="Juenger T."/>
        </authorList>
    </citation>
    <scope>NUCLEOTIDE SEQUENCE [LARGE SCALE GENOMIC DNA]</scope>
    <source>
        <strain evidence="1">FIL2</strain>
    </source>
</reference>
<accession>A0A2T8KIM7</accession>
<dbReference type="EMBL" id="CM008048">
    <property type="protein sequence ID" value="PVH62033.1"/>
    <property type="molecule type" value="Genomic_DNA"/>
</dbReference>
<dbReference type="AlphaFoldDB" id="A0A2T8KIM7"/>
<protein>
    <submittedName>
        <fullName evidence="1">Uncharacterized protein</fullName>
    </submittedName>
</protein>
<evidence type="ECO:0000313" key="1">
    <source>
        <dbReference type="EMBL" id="PVH62033.1"/>
    </source>
</evidence>
<gene>
    <name evidence="1" type="ORF">PAHAL_3G188900</name>
</gene>
<organism evidence="1">
    <name type="scientific">Panicum hallii</name>
    <dbReference type="NCBI Taxonomy" id="206008"/>
    <lineage>
        <taxon>Eukaryota</taxon>
        <taxon>Viridiplantae</taxon>
        <taxon>Streptophyta</taxon>
        <taxon>Embryophyta</taxon>
        <taxon>Tracheophyta</taxon>
        <taxon>Spermatophyta</taxon>
        <taxon>Magnoliopsida</taxon>
        <taxon>Liliopsida</taxon>
        <taxon>Poales</taxon>
        <taxon>Poaceae</taxon>
        <taxon>PACMAD clade</taxon>
        <taxon>Panicoideae</taxon>
        <taxon>Panicodae</taxon>
        <taxon>Paniceae</taxon>
        <taxon>Panicinae</taxon>
        <taxon>Panicum</taxon>
        <taxon>Panicum sect. Panicum</taxon>
    </lineage>
</organism>
<name>A0A2T8KIM7_9POAL</name>
<proteinExistence type="predicted"/>